<reference evidence="2" key="1">
    <citation type="submission" date="2023-01" db="EMBL/GenBank/DDBJ databases">
        <authorList>
            <person name="Piombo E."/>
        </authorList>
    </citation>
    <scope>NUCLEOTIDE SEQUENCE</scope>
</reference>
<dbReference type="AlphaFoldDB" id="A0AA35Q552"/>
<evidence type="ECO:0000313" key="3">
    <source>
        <dbReference type="Proteomes" id="UP001160390"/>
    </source>
</evidence>
<gene>
    <name evidence="2" type="ORF">CCHLO57077_00012351</name>
</gene>
<dbReference type="Proteomes" id="UP001160390">
    <property type="component" value="Unassembled WGS sequence"/>
</dbReference>
<keyword evidence="3" id="KW-1185">Reference proteome</keyword>
<proteinExistence type="predicted"/>
<organism evidence="2 3">
    <name type="scientific">Clonostachys chloroleuca</name>
    <dbReference type="NCBI Taxonomy" id="1926264"/>
    <lineage>
        <taxon>Eukaryota</taxon>
        <taxon>Fungi</taxon>
        <taxon>Dikarya</taxon>
        <taxon>Ascomycota</taxon>
        <taxon>Pezizomycotina</taxon>
        <taxon>Sordariomycetes</taxon>
        <taxon>Hypocreomycetidae</taxon>
        <taxon>Hypocreales</taxon>
        <taxon>Bionectriaceae</taxon>
        <taxon>Clonostachys</taxon>
    </lineage>
</organism>
<dbReference type="EMBL" id="CABFNP030001250">
    <property type="protein sequence ID" value="CAI6094261.1"/>
    <property type="molecule type" value="Genomic_DNA"/>
</dbReference>
<protein>
    <submittedName>
        <fullName evidence="2">Uncharacterized protein</fullName>
    </submittedName>
</protein>
<sequence length="173" mass="18405">MSIHSHGITLLSGAFTDHLGALGFDGLVEKLLDLLAPVDSDSKHTLQAADLYPTLAVENGNKVGFTQGSHRNEGEFLLFLCIQIEEGIGRVVSGCVGGCRSSGACGNIVRHWDTGIDERECRSVQEGSEEGTVGGKNVEGERDARVGEEMGMGDRGKRLCDYKLKLLGSPCLG</sequence>
<evidence type="ECO:0000256" key="1">
    <source>
        <dbReference type="SAM" id="MobiDB-lite"/>
    </source>
</evidence>
<name>A0AA35Q552_9HYPO</name>
<accession>A0AA35Q552</accession>
<comment type="caution">
    <text evidence="2">The sequence shown here is derived from an EMBL/GenBank/DDBJ whole genome shotgun (WGS) entry which is preliminary data.</text>
</comment>
<evidence type="ECO:0000313" key="2">
    <source>
        <dbReference type="EMBL" id="CAI6094261.1"/>
    </source>
</evidence>
<feature type="region of interest" description="Disordered" evidence="1">
    <location>
        <begin position="124"/>
        <end position="143"/>
    </location>
</feature>